<keyword evidence="3" id="KW-0963">Cytoplasm</keyword>
<evidence type="ECO:0000256" key="3">
    <source>
        <dbReference type="ARBA" id="ARBA00022490"/>
    </source>
</evidence>
<dbReference type="PANTHER" id="PTHR10233:SF14">
    <property type="entry name" value="TRANSLATION INITIATION FACTOR EIF-2B SUBUNIT DELTA"/>
    <property type="match status" value="1"/>
</dbReference>
<sequence length="753" mass="81769">MENKDISENLKNLSINSTEKTAAELKAERARLHKIRLEKQGIIDSKQAPDAAKNAPKKPTLSKQERRAIQDAQREAKAKIKQQESAKKAGLPVTSTQNPHDDKGKIDRFGFGVNKDISALMGKAKTIAIPGSLYPIGTPDIGTSFNGAASLPNQPAFGANLRENEELLESLMINSKKIRMFEHLEVPNSRVFSGHSSDKWKPSSLMSLGYDNSVTDSSASKPTSTSGISSSAPGTSASSTLNKKKKDLFQIHPAIKTLGLRMASSMLEGSNEKTKAMLEAFSLIIHEYKTPPQSSLARHLQVYLNPQIKFLVQQRPLSVGMGNAIRWLKEKISLVDLDQDEASTKKDLITQIRNYINERISAAVESIAVNGSTKISDGDVVLTYGHSSAVFKLLTHAFSVKKTKFSVIVIDSRVGFLGQKMVRQLVAAGMARNPEDLSFFSSKKNSSTNGSFDSSHNDCGVSYALITSLGYVMKQANKVILGAEAMLGNGSILSRSGTAMVALAARNYHVPLLVACETYKFTERVQLDSVVNNELGDPEALVHLPNEQNTNWVQLNEIDRNSISSEKGASLLISNTFGALNYNPISSDKFSAWPSLNNRRTLADPSKSSSNPSGAFSGGNSGPSTNSGFGAGNVNANSTLESLTPNLQILSKNRAINNMVTVSASLSVSSKNSNNSIYNKSAVLDPVEKEIANVKWQLLEEKNPLVNWRDIPNLKILDTTRDITPSEFVSVVVTEVGLIPTTSISVLLREYKI</sequence>
<evidence type="ECO:0000256" key="4">
    <source>
        <dbReference type="ARBA" id="ARBA00022540"/>
    </source>
</evidence>
<dbReference type="GO" id="GO:0003743">
    <property type="term" value="F:translation initiation factor activity"/>
    <property type="evidence" value="ECO:0007669"/>
    <property type="project" value="UniProtKB-KW"/>
</dbReference>
<dbReference type="EMBL" id="LSSN01002628">
    <property type="protein sequence ID" value="OMJ15576.1"/>
    <property type="molecule type" value="Genomic_DNA"/>
</dbReference>
<keyword evidence="4 11" id="KW-0396">Initiation factor</keyword>
<feature type="region of interest" description="Disordered" evidence="10">
    <location>
        <begin position="601"/>
        <end position="633"/>
    </location>
</feature>
<reference evidence="11 12" key="1">
    <citation type="submission" date="2017-01" db="EMBL/GenBank/DDBJ databases">
        <authorList>
            <person name="Mah S.A."/>
            <person name="Swanson W.J."/>
            <person name="Moy G.W."/>
            <person name="Vacquier V.D."/>
        </authorList>
    </citation>
    <scope>NUCLEOTIDE SEQUENCE [LARGE SCALE GENOMIC DNA]</scope>
    <source>
        <strain evidence="11 12">GSMNP</strain>
    </source>
</reference>
<comment type="subcellular location">
    <subcellularLocation>
        <location evidence="1">Cytoplasm</location>
        <location evidence="1">Cytosol</location>
    </subcellularLocation>
</comment>
<dbReference type="InterPro" id="IPR042529">
    <property type="entry name" value="IF_2B-like_C"/>
</dbReference>
<dbReference type="InterPro" id="IPR000649">
    <property type="entry name" value="IF-2B-related"/>
</dbReference>
<evidence type="ECO:0000256" key="10">
    <source>
        <dbReference type="SAM" id="MobiDB-lite"/>
    </source>
</evidence>
<organism evidence="11 12">
    <name type="scientific">Smittium culicis</name>
    <dbReference type="NCBI Taxonomy" id="133412"/>
    <lineage>
        <taxon>Eukaryota</taxon>
        <taxon>Fungi</taxon>
        <taxon>Fungi incertae sedis</taxon>
        <taxon>Zoopagomycota</taxon>
        <taxon>Kickxellomycotina</taxon>
        <taxon>Harpellomycetes</taxon>
        <taxon>Harpellales</taxon>
        <taxon>Legeriomycetaceae</taxon>
        <taxon>Smittium</taxon>
    </lineage>
</organism>
<feature type="compositionally biased region" description="Low complexity" evidence="10">
    <location>
        <begin position="217"/>
        <end position="240"/>
    </location>
</feature>
<dbReference type="OrthoDB" id="10254737at2759"/>
<evidence type="ECO:0000256" key="5">
    <source>
        <dbReference type="ARBA" id="ARBA00022917"/>
    </source>
</evidence>
<evidence type="ECO:0000313" key="11">
    <source>
        <dbReference type="EMBL" id="OMJ15576.1"/>
    </source>
</evidence>
<evidence type="ECO:0000256" key="1">
    <source>
        <dbReference type="ARBA" id="ARBA00004514"/>
    </source>
</evidence>
<feature type="region of interest" description="Disordered" evidence="10">
    <location>
        <begin position="38"/>
        <end position="107"/>
    </location>
</feature>
<comment type="subunit">
    <text evidence="8">Component of the translation initiation factor 2B (eIF2B) complex which is a heterodecamer of two sets of five different subunits: alpha, beta, gamma, delta and epsilon. Subunits alpha, beta and delta comprise a regulatory subcomplex and subunits epsilon and gamma comprise a catalytic subcomplex. Within the complex, the hexameric regulatory complex resides at the center, with the two heterodimeric catalytic subcomplexes bound on opposite sides.</text>
</comment>
<name>A0A1R1XLU0_9FUNG</name>
<evidence type="ECO:0000256" key="9">
    <source>
        <dbReference type="RuleBase" id="RU003814"/>
    </source>
</evidence>
<accession>A0A1R1XLU0</accession>
<evidence type="ECO:0000256" key="6">
    <source>
        <dbReference type="ARBA" id="ARBA00044147"/>
    </source>
</evidence>
<evidence type="ECO:0000256" key="8">
    <source>
        <dbReference type="ARBA" id="ARBA00046432"/>
    </source>
</evidence>
<comment type="caution">
    <text evidence="11">The sequence shown here is derived from an EMBL/GenBank/DDBJ whole genome shotgun (WGS) entry which is preliminary data.</text>
</comment>
<dbReference type="InterPro" id="IPR037171">
    <property type="entry name" value="NagB/RpiA_transferase-like"/>
</dbReference>
<gene>
    <name evidence="11" type="ORF">AYI70_g7182</name>
</gene>
<keyword evidence="5" id="KW-0648">Protein biosynthesis</keyword>
<feature type="compositionally biased region" description="Polar residues" evidence="10">
    <location>
        <begin position="601"/>
        <end position="614"/>
    </location>
</feature>
<dbReference type="STRING" id="133412.A0A1R1XLU0"/>
<feature type="compositionally biased region" description="Low complexity" evidence="10">
    <location>
        <begin position="46"/>
        <end position="59"/>
    </location>
</feature>
<feature type="region of interest" description="Disordered" evidence="10">
    <location>
        <begin position="216"/>
        <end position="240"/>
    </location>
</feature>
<evidence type="ECO:0000256" key="2">
    <source>
        <dbReference type="ARBA" id="ARBA00007251"/>
    </source>
</evidence>
<dbReference type="Gene3D" id="3.40.50.10470">
    <property type="entry name" value="Translation initiation factor eif-2b, domain 2"/>
    <property type="match status" value="2"/>
</dbReference>
<dbReference type="Proteomes" id="UP000187283">
    <property type="component" value="Unassembled WGS sequence"/>
</dbReference>
<dbReference type="PANTHER" id="PTHR10233">
    <property type="entry name" value="TRANSLATION INITIATION FACTOR EIF-2B"/>
    <property type="match status" value="1"/>
</dbReference>
<proteinExistence type="inferred from homology"/>
<evidence type="ECO:0000256" key="7">
    <source>
        <dbReference type="ARBA" id="ARBA00044356"/>
    </source>
</evidence>
<keyword evidence="12" id="KW-1185">Reference proteome</keyword>
<evidence type="ECO:0000313" key="12">
    <source>
        <dbReference type="Proteomes" id="UP000187283"/>
    </source>
</evidence>
<protein>
    <recommendedName>
        <fullName evidence="6">Translation initiation factor eIF2B subunit delta</fullName>
    </recommendedName>
    <alternativeName>
        <fullName evidence="7">eIF2B GDP-GTP exchange factor subunit delta</fullName>
    </alternativeName>
</protein>
<feature type="compositionally biased region" description="Basic and acidic residues" evidence="10">
    <location>
        <begin position="63"/>
        <end position="87"/>
    </location>
</feature>
<comment type="similarity">
    <text evidence="2 9">Belongs to the eIF-2B alpha/beta/delta subunits family.</text>
</comment>
<dbReference type="AlphaFoldDB" id="A0A1R1XLU0"/>
<dbReference type="Pfam" id="PF01008">
    <property type="entry name" value="IF-2B"/>
    <property type="match status" value="2"/>
</dbReference>
<dbReference type="GO" id="GO:0005829">
    <property type="term" value="C:cytosol"/>
    <property type="evidence" value="ECO:0007669"/>
    <property type="project" value="UniProtKB-SubCell"/>
</dbReference>
<dbReference type="SUPFAM" id="SSF100950">
    <property type="entry name" value="NagB/RpiA/CoA transferase-like"/>
    <property type="match status" value="1"/>
</dbReference>